<comment type="caution">
    <text evidence="1">The sequence shown here is derived from an EMBL/GenBank/DDBJ whole genome shotgun (WGS) entry which is preliminary data.</text>
</comment>
<dbReference type="Proteomes" id="UP000324996">
    <property type="component" value="Unassembled WGS sequence"/>
</dbReference>
<sequence>MRSQHAAKAAPSQAIAKDNRRKMIVREITVDDLELPLETTITAYNRNKRGDFKLQIAEGWIFARSDGPTPPNTDLTGASVVLEKNFLGNWRMTIPDMKKPLWIKPDERE</sequence>
<keyword evidence="2" id="KW-1185">Reference proteome</keyword>
<reference evidence="1 2" key="1">
    <citation type="submission" date="2019-09" db="EMBL/GenBank/DDBJ databases">
        <title>NBRP : Genome information of microbial organism related human and environment.</title>
        <authorList>
            <person name="Hattori M."/>
            <person name="Oshima K."/>
            <person name="Inaba H."/>
            <person name="Suda W."/>
            <person name="Sakamoto M."/>
            <person name="Iino T."/>
            <person name="Kitahara M."/>
            <person name="Oshida Y."/>
            <person name="Iida T."/>
            <person name="Kudo T."/>
            <person name="Itoh T."/>
            <person name="Ohkuma M."/>
        </authorList>
    </citation>
    <scope>NUCLEOTIDE SEQUENCE [LARGE SCALE GENOMIC DNA]</scope>
    <source>
        <strain evidence="1 2">Q-1</strain>
    </source>
</reference>
<organism evidence="1 2">
    <name type="scientific">Iodidimonas nitroreducens</name>
    <dbReference type="NCBI Taxonomy" id="1236968"/>
    <lineage>
        <taxon>Bacteria</taxon>
        <taxon>Pseudomonadati</taxon>
        <taxon>Pseudomonadota</taxon>
        <taxon>Alphaproteobacteria</taxon>
        <taxon>Iodidimonadales</taxon>
        <taxon>Iodidimonadaceae</taxon>
        <taxon>Iodidimonas</taxon>
    </lineage>
</organism>
<protein>
    <submittedName>
        <fullName evidence="1">Uncharacterized protein</fullName>
    </submittedName>
</protein>
<gene>
    <name evidence="1" type="ORF">JCM17846_31780</name>
</gene>
<evidence type="ECO:0000313" key="2">
    <source>
        <dbReference type="Proteomes" id="UP000324996"/>
    </source>
</evidence>
<accession>A0A5A7NEW0</accession>
<dbReference type="EMBL" id="BKCN01000026">
    <property type="protein sequence ID" value="GER05496.1"/>
    <property type="molecule type" value="Genomic_DNA"/>
</dbReference>
<dbReference type="AlphaFoldDB" id="A0A5A7NEW0"/>
<proteinExistence type="predicted"/>
<name>A0A5A7NEW0_9PROT</name>
<evidence type="ECO:0000313" key="1">
    <source>
        <dbReference type="EMBL" id="GER05496.1"/>
    </source>
</evidence>